<evidence type="ECO:0000313" key="2">
    <source>
        <dbReference type="EMBL" id="VDP89793.1"/>
    </source>
</evidence>
<sequence length="81" mass="8960">MLSFSGLAFRNKDVEYLPVDNSNNADLGQDNEDYPVESDHHSTETSTTTVIYCDYETIYGSSEPTPNEDTQIPATPEPKGV</sequence>
<dbReference type="EMBL" id="UZAN01053017">
    <property type="protein sequence ID" value="VDP89793.1"/>
    <property type="molecule type" value="Genomic_DNA"/>
</dbReference>
<dbReference type="Proteomes" id="UP000272942">
    <property type="component" value="Unassembled WGS sequence"/>
</dbReference>
<evidence type="ECO:0000313" key="4">
    <source>
        <dbReference type="WBParaSite" id="ECPE_0001255701-mRNA-1"/>
    </source>
</evidence>
<feature type="region of interest" description="Disordered" evidence="1">
    <location>
        <begin position="13"/>
        <end position="47"/>
    </location>
</feature>
<feature type="region of interest" description="Disordered" evidence="1">
    <location>
        <begin position="59"/>
        <end position="81"/>
    </location>
</feature>
<feature type="compositionally biased region" description="Polar residues" evidence="1">
    <location>
        <begin position="59"/>
        <end position="73"/>
    </location>
</feature>
<reference evidence="4" key="1">
    <citation type="submission" date="2016-06" db="UniProtKB">
        <authorList>
            <consortium name="WormBaseParasite"/>
        </authorList>
    </citation>
    <scope>IDENTIFICATION</scope>
</reference>
<gene>
    <name evidence="2" type="ORF">ECPE_LOCUS12521</name>
</gene>
<evidence type="ECO:0000256" key="1">
    <source>
        <dbReference type="SAM" id="MobiDB-lite"/>
    </source>
</evidence>
<evidence type="ECO:0000313" key="3">
    <source>
        <dbReference type="Proteomes" id="UP000272942"/>
    </source>
</evidence>
<proteinExistence type="predicted"/>
<dbReference type="AlphaFoldDB" id="A0A183AZY6"/>
<accession>A0A183AZY6</accession>
<keyword evidence="3" id="KW-1185">Reference proteome</keyword>
<protein>
    <submittedName>
        <fullName evidence="4">Polyprotein</fullName>
    </submittedName>
</protein>
<dbReference type="WBParaSite" id="ECPE_0001255701-mRNA-1">
    <property type="protein sequence ID" value="ECPE_0001255701-mRNA-1"/>
    <property type="gene ID" value="ECPE_0001255701"/>
</dbReference>
<organism evidence="4">
    <name type="scientific">Echinostoma caproni</name>
    <dbReference type="NCBI Taxonomy" id="27848"/>
    <lineage>
        <taxon>Eukaryota</taxon>
        <taxon>Metazoa</taxon>
        <taxon>Spiralia</taxon>
        <taxon>Lophotrochozoa</taxon>
        <taxon>Platyhelminthes</taxon>
        <taxon>Trematoda</taxon>
        <taxon>Digenea</taxon>
        <taxon>Plagiorchiida</taxon>
        <taxon>Echinostomata</taxon>
        <taxon>Echinostomatoidea</taxon>
        <taxon>Echinostomatidae</taxon>
        <taxon>Echinostoma</taxon>
    </lineage>
</organism>
<reference evidence="2 3" key="2">
    <citation type="submission" date="2018-11" db="EMBL/GenBank/DDBJ databases">
        <authorList>
            <consortium name="Pathogen Informatics"/>
        </authorList>
    </citation>
    <scope>NUCLEOTIDE SEQUENCE [LARGE SCALE GENOMIC DNA]</scope>
    <source>
        <strain evidence="2 3">Egypt</strain>
    </source>
</reference>
<name>A0A183AZY6_9TREM</name>